<sequence>MPDLVAPFESKTALLALLKAPKEPVGGEAIVGNSRWSNKDLEPTAKDQRTWTWYNLPLYWFSNMFGTAGWTAASSLIAVGLTWQQAFISCVLGSLISATMVVCMARPGVMYHVGYPVICRSVMGMYGSYFFIFIRAVICIVWYGIQTYYAANLMSVCLRCMFGHQWARDFVNTLPASANVTSQQLLCFFLVWIMELPFCFIHPTQIRHLFTIKGIILPFTTFGLFAWCMSAGTGLSSADDFSREGTDSGNSLGWAVMAGVNTIMGTLSPMLINQPDLARYCKQPRDAGWIQGAAVLGAKTVVLFLGLASTASMQGQWSQAYWNLWDLLDAILDHHWTAGARTAVWLVSFSYILSCFASNFGSNSVPFGADCTGLVPQYMTIRRGQVLCAFLGVAVVPWELLANAKKFLSFLGSYNIFMAPLCAVFVIHYVCANRGNIHVPSLYDGSKNGLYRYWSGVNWLAVFAWCSGAVMGIPGLVGQYSPNLVSQAAINMYQMGWVLTFVTAAVVYYVCTLFWKPKVFPAGFEELPATWESLASPYERDGFFDGEREVVVRSPVSQSMEEIQVDVAEKSGKGETLQDQKQVAESVALIMSQPQATFISTGNGTAEAFNTHNKETSFRKTATELLKAYENDELTVEDYAKAAIKRIQDRDPLIKAWAHFDPSSVLEQAKTLDRIPKDQRGLLHGVGVAVKDVIYTKGMPTQYNSSIYANDQPEVDAATVIMLRAAGALILGKTRTTEFAATTEGPGTANPHGTSRTPGGSSSGSGAAVADFQAPLALGTQTGGSTIRPGSFNGIYAMKPTWNAISREGQKIYSLTFDTLGLYARCVEDLQVLNEVFGLKDDAPARSLSDGVKGLKFAVYKSMVWDKAGDGTRKAMERGRGILESCGAEVQEITLPAEFDDLPKWHTCVLFSEGRTAFRPEYQIAKEKLGQSLIGHVEERHGYSRRDYLEAFDGISALRPKWDAIASNYDAVIIPSVPDEAPLGLESTGSAVFNCWTTALHIPFVNVPGFGGENGMPIGLSLAAPRYHDQALLAVAKEEEVDYTKTSTLADRLLY</sequence>
<feature type="transmembrane region" description="Helical" evidence="7">
    <location>
        <begin position="497"/>
        <end position="515"/>
    </location>
</feature>
<evidence type="ECO:0000256" key="1">
    <source>
        <dbReference type="ARBA" id="ARBA00004141"/>
    </source>
</evidence>
<dbReference type="PANTHER" id="PTHR30618">
    <property type="entry name" value="NCS1 FAMILY PURINE/PYRIMIDINE TRANSPORTER"/>
    <property type="match status" value="1"/>
</dbReference>
<keyword evidence="3 7" id="KW-0812">Transmembrane</keyword>
<dbReference type="Proteomes" id="UP000308549">
    <property type="component" value="Unassembled WGS sequence"/>
</dbReference>
<dbReference type="Gene3D" id="3.90.1300.10">
    <property type="entry name" value="Amidase signature (AS) domain"/>
    <property type="match status" value="1"/>
</dbReference>
<gene>
    <name evidence="9" type="ORF">B0A50_04701</name>
</gene>
<feature type="transmembrane region" description="Helical" evidence="7">
    <location>
        <begin position="58"/>
        <end position="80"/>
    </location>
</feature>
<evidence type="ECO:0000256" key="6">
    <source>
        <dbReference type="SAM" id="MobiDB-lite"/>
    </source>
</evidence>
<feature type="transmembrane region" description="Helical" evidence="7">
    <location>
        <begin position="86"/>
        <end position="105"/>
    </location>
</feature>
<dbReference type="Pfam" id="PF02133">
    <property type="entry name" value="Transp_cyt_pur"/>
    <property type="match status" value="1"/>
</dbReference>
<evidence type="ECO:0000313" key="10">
    <source>
        <dbReference type="Proteomes" id="UP000308549"/>
    </source>
</evidence>
<dbReference type="EMBL" id="NAJL01000027">
    <property type="protein sequence ID" value="TKA26593.1"/>
    <property type="molecule type" value="Genomic_DNA"/>
</dbReference>
<organism evidence="9 10">
    <name type="scientific">Salinomyces thailandicus</name>
    <dbReference type="NCBI Taxonomy" id="706561"/>
    <lineage>
        <taxon>Eukaryota</taxon>
        <taxon>Fungi</taxon>
        <taxon>Dikarya</taxon>
        <taxon>Ascomycota</taxon>
        <taxon>Pezizomycotina</taxon>
        <taxon>Dothideomycetes</taxon>
        <taxon>Dothideomycetidae</taxon>
        <taxon>Mycosphaerellales</taxon>
        <taxon>Teratosphaeriaceae</taxon>
        <taxon>Salinomyces</taxon>
    </lineage>
</organism>
<dbReference type="InterPro" id="IPR036928">
    <property type="entry name" value="AS_sf"/>
</dbReference>
<comment type="similarity">
    <text evidence="2">Belongs to the purine-cytosine permease (2.A.39) family.</text>
</comment>
<feature type="transmembrane region" description="Helical" evidence="7">
    <location>
        <begin position="293"/>
        <end position="314"/>
    </location>
</feature>
<name>A0A4U0TW40_9PEZI</name>
<keyword evidence="4 7" id="KW-1133">Transmembrane helix</keyword>
<feature type="transmembrane region" description="Helical" evidence="7">
    <location>
        <begin position="453"/>
        <end position="477"/>
    </location>
</feature>
<keyword evidence="10" id="KW-1185">Reference proteome</keyword>
<dbReference type="Pfam" id="PF01425">
    <property type="entry name" value="Amidase"/>
    <property type="match status" value="1"/>
</dbReference>
<proteinExistence type="inferred from homology"/>
<dbReference type="InterPro" id="IPR001248">
    <property type="entry name" value="Pur-cyt_permease"/>
</dbReference>
<dbReference type="InterPro" id="IPR023631">
    <property type="entry name" value="Amidase_dom"/>
</dbReference>
<feature type="transmembrane region" description="Helical" evidence="7">
    <location>
        <begin position="126"/>
        <end position="145"/>
    </location>
</feature>
<dbReference type="PANTHER" id="PTHR30618:SF0">
    <property type="entry name" value="PURINE-URACIL PERMEASE NCS1"/>
    <property type="match status" value="1"/>
</dbReference>
<dbReference type="OrthoDB" id="2018619at2759"/>
<comment type="subcellular location">
    <subcellularLocation>
        <location evidence="1">Membrane</location>
        <topology evidence="1">Multi-pass membrane protein</topology>
    </subcellularLocation>
</comment>
<feature type="transmembrane region" description="Helical" evidence="7">
    <location>
        <begin position="407"/>
        <end position="432"/>
    </location>
</feature>
<comment type="caution">
    <text evidence="9">The sequence shown here is derived from an EMBL/GenBank/DDBJ whole genome shotgun (WGS) entry which is preliminary data.</text>
</comment>
<feature type="transmembrane region" description="Helical" evidence="7">
    <location>
        <begin position="252"/>
        <end position="272"/>
    </location>
</feature>
<dbReference type="Gene3D" id="1.10.4160.10">
    <property type="entry name" value="Hydantoin permease"/>
    <property type="match status" value="1"/>
</dbReference>
<evidence type="ECO:0000256" key="3">
    <source>
        <dbReference type="ARBA" id="ARBA00022692"/>
    </source>
</evidence>
<dbReference type="InterPro" id="IPR045225">
    <property type="entry name" value="Uracil/uridine/allantoin_perm"/>
</dbReference>
<feature type="domain" description="Amidase" evidence="8">
    <location>
        <begin position="641"/>
        <end position="1033"/>
    </location>
</feature>
<dbReference type="CDD" id="cd11482">
    <property type="entry name" value="SLC-NCS1sbd_NRT1-like"/>
    <property type="match status" value="1"/>
</dbReference>
<evidence type="ECO:0000259" key="8">
    <source>
        <dbReference type="Pfam" id="PF01425"/>
    </source>
</evidence>
<keyword evidence="5 7" id="KW-0472">Membrane</keyword>
<protein>
    <recommendedName>
        <fullName evidence="8">Amidase domain-containing protein</fullName>
    </recommendedName>
</protein>
<evidence type="ECO:0000313" key="9">
    <source>
        <dbReference type="EMBL" id="TKA26593.1"/>
    </source>
</evidence>
<accession>A0A4U0TW40</accession>
<dbReference type="GO" id="GO:0005886">
    <property type="term" value="C:plasma membrane"/>
    <property type="evidence" value="ECO:0007669"/>
    <property type="project" value="TreeGrafter"/>
</dbReference>
<evidence type="ECO:0000256" key="2">
    <source>
        <dbReference type="ARBA" id="ARBA00008974"/>
    </source>
</evidence>
<dbReference type="SUPFAM" id="SSF75304">
    <property type="entry name" value="Amidase signature (AS) enzymes"/>
    <property type="match status" value="1"/>
</dbReference>
<feature type="transmembrane region" description="Helical" evidence="7">
    <location>
        <begin position="384"/>
        <end position="401"/>
    </location>
</feature>
<dbReference type="GO" id="GO:0015205">
    <property type="term" value="F:nucleobase transmembrane transporter activity"/>
    <property type="evidence" value="ECO:0007669"/>
    <property type="project" value="TreeGrafter"/>
</dbReference>
<reference evidence="9 10" key="1">
    <citation type="submission" date="2017-03" db="EMBL/GenBank/DDBJ databases">
        <title>Genomes of endolithic fungi from Antarctica.</title>
        <authorList>
            <person name="Coleine C."/>
            <person name="Masonjones S."/>
            <person name="Stajich J.E."/>
        </authorList>
    </citation>
    <scope>NUCLEOTIDE SEQUENCE [LARGE SCALE GENOMIC DNA]</scope>
    <source>
        <strain evidence="9 10">CCFEE 6315</strain>
    </source>
</reference>
<dbReference type="AlphaFoldDB" id="A0A4U0TW40"/>
<feature type="region of interest" description="Disordered" evidence="6">
    <location>
        <begin position="741"/>
        <end position="766"/>
    </location>
</feature>
<evidence type="ECO:0000256" key="7">
    <source>
        <dbReference type="SAM" id="Phobius"/>
    </source>
</evidence>
<evidence type="ECO:0000256" key="4">
    <source>
        <dbReference type="ARBA" id="ARBA00022989"/>
    </source>
</evidence>
<evidence type="ECO:0000256" key="5">
    <source>
        <dbReference type="ARBA" id="ARBA00023136"/>
    </source>
</evidence>
<feature type="transmembrane region" description="Helical" evidence="7">
    <location>
        <begin position="214"/>
        <end position="232"/>
    </location>
</feature>
<feature type="transmembrane region" description="Helical" evidence="7">
    <location>
        <begin position="183"/>
        <end position="202"/>
    </location>
</feature>